<evidence type="ECO:0000256" key="3">
    <source>
        <dbReference type="ARBA" id="ARBA00022490"/>
    </source>
</evidence>
<dbReference type="GO" id="GO:0009401">
    <property type="term" value="P:phosphoenolpyruvate-dependent sugar phosphotransferase system"/>
    <property type="evidence" value="ECO:0007669"/>
    <property type="project" value="UniProtKB-KW"/>
</dbReference>
<reference evidence="9 10" key="1">
    <citation type="journal article" date="2015" name="Genome Announc.">
        <title>Expanding the biotechnology potential of lactobacilli through comparative genomics of 213 strains and associated genera.</title>
        <authorList>
            <person name="Sun Z."/>
            <person name="Harris H.M."/>
            <person name="McCann A."/>
            <person name="Guo C."/>
            <person name="Argimon S."/>
            <person name="Zhang W."/>
            <person name="Yang X."/>
            <person name="Jeffery I.B."/>
            <person name="Cooney J.C."/>
            <person name="Kagawa T.F."/>
            <person name="Liu W."/>
            <person name="Song Y."/>
            <person name="Salvetti E."/>
            <person name="Wrobel A."/>
            <person name="Rasinkangas P."/>
            <person name="Parkhill J."/>
            <person name="Rea M.C."/>
            <person name="O'Sullivan O."/>
            <person name="Ritari J."/>
            <person name="Douillard F.P."/>
            <person name="Paul Ross R."/>
            <person name="Yang R."/>
            <person name="Briner A.E."/>
            <person name="Felis G.E."/>
            <person name="de Vos W.M."/>
            <person name="Barrangou R."/>
            <person name="Klaenhammer T.R."/>
            <person name="Caufield P.W."/>
            <person name="Cui Y."/>
            <person name="Zhang H."/>
            <person name="O'Toole P.W."/>
        </authorList>
    </citation>
    <scope>NUCLEOTIDE SEQUENCE [LARGE SCALE GENOMIC DNA]</scope>
    <source>
        <strain evidence="9 10">DSM 15833</strain>
    </source>
</reference>
<dbReference type="Pfam" id="PF03610">
    <property type="entry name" value="EIIA-man"/>
    <property type="match status" value="1"/>
</dbReference>
<dbReference type="InterPro" id="IPR033887">
    <property type="entry name" value="PTS_IIA_man"/>
</dbReference>
<accession>A0A0R1TG30</accession>
<dbReference type="EMBL" id="AZFH01000067">
    <property type="protein sequence ID" value="KRL80241.1"/>
    <property type="molecule type" value="Genomic_DNA"/>
</dbReference>
<evidence type="ECO:0000313" key="10">
    <source>
        <dbReference type="Proteomes" id="UP000051048"/>
    </source>
</evidence>
<keyword evidence="5" id="KW-0808">Transferase</keyword>
<protein>
    <recommendedName>
        <fullName evidence="8">PTS EIIA type-4 domain-containing protein</fullName>
    </recommendedName>
</protein>
<dbReference type="GO" id="GO:0016301">
    <property type="term" value="F:kinase activity"/>
    <property type="evidence" value="ECO:0007669"/>
    <property type="project" value="UniProtKB-KW"/>
</dbReference>
<dbReference type="Gene3D" id="3.40.50.510">
    <property type="entry name" value="Phosphotransferase system, mannose-type IIA component"/>
    <property type="match status" value="1"/>
</dbReference>
<dbReference type="InterPro" id="IPR051471">
    <property type="entry name" value="Bacterial_PTS_sugar_comp"/>
</dbReference>
<gene>
    <name evidence="9" type="ORF">FC36_GL000077</name>
</gene>
<dbReference type="GO" id="GO:0016020">
    <property type="term" value="C:membrane"/>
    <property type="evidence" value="ECO:0007669"/>
    <property type="project" value="InterPro"/>
</dbReference>
<comment type="caution">
    <text evidence="9">The sequence shown here is derived from an EMBL/GenBank/DDBJ whole genome shotgun (WGS) entry which is preliminary data.</text>
</comment>
<dbReference type="AlphaFoldDB" id="A0A0R1TG30"/>
<dbReference type="PROSITE" id="PS51096">
    <property type="entry name" value="PTS_EIIA_TYPE_4"/>
    <property type="match status" value="1"/>
</dbReference>
<dbReference type="InterPro" id="IPR036662">
    <property type="entry name" value="PTS_EIIA_man-typ_sf"/>
</dbReference>
<organism evidence="9 10">
    <name type="scientific">Ligilactobacillus equi DSM 15833 = JCM 10991</name>
    <dbReference type="NCBI Taxonomy" id="1423740"/>
    <lineage>
        <taxon>Bacteria</taxon>
        <taxon>Bacillati</taxon>
        <taxon>Bacillota</taxon>
        <taxon>Bacilli</taxon>
        <taxon>Lactobacillales</taxon>
        <taxon>Lactobacillaceae</taxon>
        <taxon>Ligilactobacillus</taxon>
    </lineage>
</organism>
<sequence>MFAIVIACHGRLAHELMQSSFIIFGEQDDVYALDYLADEDATHLEKKFTTVLNKLSLQQEVLFLTDLYGGQPFMTAQKFVKQKPSQYQLLAGVNLAMLLESYGNRQDIETEYLLTIGREAIEAYEEA</sequence>
<dbReference type="InterPro" id="IPR004701">
    <property type="entry name" value="PTS_EIIA_man-typ"/>
</dbReference>
<dbReference type="GO" id="GO:0005737">
    <property type="term" value="C:cytoplasm"/>
    <property type="evidence" value="ECO:0007669"/>
    <property type="project" value="UniProtKB-SubCell"/>
</dbReference>
<evidence type="ECO:0000256" key="7">
    <source>
        <dbReference type="ARBA" id="ARBA00022777"/>
    </source>
</evidence>
<dbReference type="CDD" id="cd00006">
    <property type="entry name" value="PTS_IIA_man"/>
    <property type="match status" value="1"/>
</dbReference>
<dbReference type="STRING" id="1423740.FC36_GL000077"/>
<keyword evidence="6" id="KW-0598">Phosphotransferase system</keyword>
<evidence type="ECO:0000259" key="8">
    <source>
        <dbReference type="PROSITE" id="PS51096"/>
    </source>
</evidence>
<evidence type="ECO:0000256" key="2">
    <source>
        <dbReference type="ARBA" id="ARBA00022448"/>
    </source>
</evidence>
<keyword evidence="7" id="KW-0418">Kinase</keyword>
<keyword evidence="2" id="KW-0813">Transport</keyword>
<dbReference type="PANTHER" id="PTHR33799">
    <property type="entry name" value="PTS PERMEASE-RELATED-RELATED"/>
    <property type="match status" value="1"/>
</dbReference>
<dbReference type="Proteomes" id="UP000051048">
    <property type="component" value="Unassembled WGS sequence"/>
</dbReference>
<dbReference type="PANTHER" id="PTHR33799:SF1">
    <property type="entry name" value="PTS SYSTEM MANNOSE-SPECIFIC EIIAB COMPONENT-RELATED"/>
    <property type="match status" value="1"/>
</dbReference>
<evidence type="ECO:0000256" key="6">
    <source>
        <dbReference type="ARBA" id="ARBA00022683"/>
    </source>
</evidence>
<evidence type="ECO:0000256" key="1">
    <source>
        <dbReference type="ARBA" id="ARBA00004496"/>
    </source>
</evidence>
<evidence type="ECO:0000313" key="9">
    <source>
        <dbReference type="EMBL" id="KRL80241.1"/>
    </source>
</evidence>
<dbReference type="RefSeq" id="WP_023860350.1">
    <property type="nucleotide sequence ID" value="NZ_AZFH01000067.1"/>
</dbReference>
<evidence type="ECO:0000256" key="5">
    <source>
        <dbReference type="ARBA" id="ARBA00022679"/>
    </source>
</evidence>
<keyword evidence="4" id="KW-0762">Sugar transport</keyword>
<dbReference type="PATRIC" id="fig|1423740.3.peg.82"/>
<dbReference type="SUPFAM" id="SSF53062">
    <property type="entry name" value="PTS system fructose IIA component-like"/>
    <property type="match status" value="1"/>
</dbReference>
<name>A0A0R1TG30_9LACO</name>
<keyword evidence="3" id="KW-0963">Cytoplasm</keyword>
<dbReference type="OrthoDB" id="9799827at2"/>
<evidence type="ECO:0000256" key="4">
    <source>
        <dbReference type="ARBA" id="ARBA00022597"/>
    </source>
</evidence>
<comment type="subcellular location">
    <subcellularLocation>
        <location evidence="1">Cytoplasm</location>
    </subcellularLocation>
</comment>
<feature type="domain" description="PTS EIIA type-4" evidence="8">
    <location>
        <begin position="1"/>
        <end position="121"/>
    </location>
</feature>
<proteinExistence type="predicted"/>